<dbReference type="EMBL" id="JXBB01000063">
    <property type="protein sequence ID" value="OAR03359.1"/>
    <property type="molecule type" value="Genomic_DNA"/>
</dbReference>
<dbReference type="InterPro" id="IPR001347">
    <property type="entry name" value="SIS_dom"/>
</dbReference>
<feature type="domain" description="SIS" evidence="1">
    <location>
        <begin position="269"/>
        <end position="429"/>
    </location>
</feature>
<dbReference type="STRING" id="1484.SA87_04205"/>
<dbReference type="Gene3D" id="3.40.50.10490">
    <property type="entry name" value="Glucose-6-phosphate isomerase like protein, domain 1"/>
    <property type="match status" value="2"/>
</dbReference>
<protein>
    <submittedName>
        <fullName evidence="2">Phosphoheptose isomerase</fullName>
    </submittedName>
</protein>
<dbReference type="GO" id="GO:0097367">
    <property type="term" value="F:carbohydrate derivative binding"/>
    <property type="evidence" value="ECO:0007669"/>
    <property type="project" value="InterPro"/>
</dbReference>
<name>A0A132N814_HYDSH</name>
<comment type="caution">
    <text evidence="2">The sequence shown here is derived from an EMBL/GenBank/DDBJ whole genome shotgun (WGS) entry which is preliminary data.</text>
</comment>
<dbReference type="OrthoDB" id="9781311at2"/>
<evidence type="ECO:0000259" key="1">
    <source>
        <dbReference type="PROSITE" id="PS51464"/>
    </source>
</evidence>
<evidence type="ECO:0000313" key="2">
    <source>
        <dbReference type="EMBL" id="OAR03359.1"/>
    </source>
</evidence>
<keyword evidence="2" id="KW-0413">Isomerase</keyword>
<dbReference type="InterPro" id="IPR035461">
    <property type="entry name" value="GmhA/DiaA"/>
</dbReference>
<dbReference type="SUPFAM" id="SSF53697">
    <property type="entry name" value="SIS domain"/>
    <property type="match status" value="2"/>
</dbReference>
<dbReference type="InterPro" id="IPR046348">
    <property type="entry name" value="SIS_dom_sf"/>
</dbReference>
<accession>A0A132N814</accession>
<dbReference type="CDD" id="cd05006">
    <property type="entry name" value="SIS_GmhA"/>
    <property type="match status" value="1"/>
</dbReference>
<organism evidence="2 3">
    <name type="scientific">Hydrogenibacillus schlegelii</name>
    <name type="common">Bacillus schlegelii</name>
    <dbReference type="NCBI Taxonomy" id="1484"/>
    <lineage>
        <taxon>Bacteria</taxon>
        <taxon>Bacillati</taxon>
        <taxon>Bacillota</taxon>
        <taxon>Bacilli</taxon>
        <taxon>Bacillales</taxon>
        <taxon>Bacillales Family X. Incertae Sedis</taxon>
        <taxon>Hydrogenibacillus</taxon>
    </lineage>
</organism>
<keyword evidence="3" id="KW-1185">Reference proteome</keyword>
<dbReference type="PROSITE" id="PS51464">
    <property type="entry name" value="SIS"/>
    <property type="match status" value="2"/>
</dbReference>
<evidence type="ECO:0000313" key="3">
    <source>
        <dbReference type="Proteomes" id="UP000243024"/>
    </source>
</evidence>
<sequence>MEAWVRERLLARNAVSAAFFQKQARPLAEMCAEMADRFLRGGRLIAFGRGAYATDAQHVSVEFIHPVIVGKRALPALDASPLFPEGVEALFRPDDMVMGFAPAEGDPEIERTLAEAKRIGALTFALQGASGAHADYAVRLEGVHPFIAQEIIEILYHTLWETVHVFFEHHALEGSEIDAGDAAFLYPFLGGEGHSGRAFAGGFDRDADAAAGRFAAATGGRASEKGEDGGRGHREAVVEAVARSIVMKAQDDEALRLRMVEEIPAVVEAIRALKKARERGGKALIFGNGGSATDANDWAYDLNVPPSGMRPYPAVSLAAEPAVLSALANDVGSEVIFLRQVIAHARPGDVAVAISTSGGSKNILLALEEARRRGLVTIALLGYDGGEVVRRSLADIPIIVRSDYIPRIQEVQASVYHIIREGLEVRSSYK</sequence>
<feature type="domain" description="SIS" evidence="1">
    <location>
        <begin position="34"/>
        <end position="169"/>
    </location>
</feature>
<dbReference type="GO" id="GO:1901135">
    <property type="term" value="P:carbohydrate derivative metabolic process"/>
    <property type="evidence" value="ECO:0007669"/>
    <property type="project" value="InterPro"/>
</dbReference>
<dbReference type="AlphaFoldDB" id="A0A132N814"/>
<gene>
    <name evidence="2" type="ORF">SA87_04205</name>
</gene>
<dbReference type="Proteomes" id="UP000243024">
    <property type="component" value="Unassembled WGS sequence"/>
</dbReference>
<reference evidence="2 3" key="1">
    <citation type="submission" date="2015-09" db="EMBL/GenBank/DDBJ databases">
        <title>Draft genome sequence of Hydrogenibacillus schlegelii DSM 2000.</title>
        <authorList>
            <person name="Hemp J."/>
        </authorList>
    </citation>
    <scope>NUCLEOTIDE SEQUENCE [LARGE SCALE GENOMIC DNA]</scope>
    <source>
        <strain evidence="2 3">MA 48</strain>
    </source>
</reference>
<dbReference type="Pfam" id="PF13580">
    <property type="entry name" value="SIS_2"/>
    <property type="match status" value="1"/>
</dbReference>
<dbReference type="GO" id="GO:0016853">
    <property type="term" value="F:isomerase activity"/>
    <property type="evidence" value="ECO:0007669"/>
    <property type="project" value="UniProtKB-KW"/>
</dbReference>
<dbReference type="PANTHER" id="PTHR30390">
    <property type="entry name" value="SEDOHEPTULOSE 7-PHOSPHATE ISOMERASE / DNAA INITIATOR-ASSOCIATING FACTOR FOR REPLICATION INITIATION"/>
    <property type="match status" value="1"/>
</dbReference>
<proteinExistence type="predicted"/>
<dbReference type="InterPro" id="IPR050099">
    <property type="entry name" value="SIS_GmhA/DiaA_subfam"/>
</dbReference>